<dbReference type="InterPro" id="IPR018114">
    <property type="entry name" value="TRYPSIN_HIS"/>
</dbReference>
<dbReference type="InterPro" id="IPR001314">
    <property type="entry name" value="Peptidase_S1A"/>
</dbReference>
<protein>
    <submittedName>
        <fullName evidence="9">Serine protease 55</fullName>
    </submittedName>
</protein>
<feature type="chain" id="PRO_5046096459" evidence="6">
    <location>
        <begin position="17"/>
        <end position="313"/>
    </location>
</feature>
<feature type="domain" description="Peptidase S1" evidence="7">
    <location>
        <begin position="35"/>
        <end position="267"/>
    </location>
</feature>
<dbReference type="InterPro" id="IPR043504">
    <property type="entry name" value="Peptidase_S1_PA_chymotrypsin"/>
</dbReference>
<dbReference type="PROSITE" id="PS00135">
    <property type="entry name" value="TRYPSIN_SER"/>
    <property type="match status" value="1"/>
</dbReference>
<dbReference type="Pfam" id="PF00089">
    <property type="entry name" value="Trypsin"/>
    <property type="match status" value="1"/>
</dbReference>
<dbReference type="GO" id="GO:0008233">
    <property type="term" value="F:peptidase activity"/>
    <property type="evidence" value="ECO:0007669"/>
    <property type="project" value="UniProtKB-KW"/>
</dbReference>
<evidence type="ECO:0000256" key="1">
    <source>
        <dbReference type="ARBA" id="ARBA00022670"/>
    </source>
</evidence>
<gene>
    <name evidence="9" type="primary">PRSS55</name>
</gene>
<keyword evidence="3 5" id="KW-0720">Serine protease</keyword>
<organism evidence="8 9">
    <name type="scientific">Galeopterus variegatus</name>
    <name type="common">Malayan flying lemur</name>
    <name type="synonym">Cynocephalus variegatus</name>
    <dbReference type="NCBI Taxonomy" id="482537"/>
    <lineage>
        <taxon>Eukaryota</taxon>
        <taxon>Metazoa</taxon>
        <taxon>Chordata</taxon>
        <taxon>Craniata</taxon>
        <taxon>Vertebrata</taxon>
        <taxon>Euteleostomi</taxon>
        <taxon>Mammalia</taxon>
        <taxon>Eutheria</taxon>
        <taxon>Euarchontoglires</taxon>
        <taxon>Dermoptera</taxon>
        <taxon>Cynocephalidae</taxon>
        <taxon>Galeopterus</taxon>
    </lineage>
</organism>
<evidence type="ECO:0000313" key="9">
    <source>
        <dbReference type="RefSeq" id="XP_008589689.1"/>
    </source>
</evidence>
<evidence type="ECO:0000256" key="3">
    <source>
        <dbReference type="ARBA" id="ARBA00022825"/>
    </source>
</evidence>
<dbReference type="GO" id="GO:0006508">
    <property type="term" value="P:proteolysis"/>
    <property type="evidence" value="ECO:0007669"/>
    <property type="project" value="UniProtKB-KW"/>
</dbReference>
<evidence type="ECO:0000256" key="5">
    <source>
        <dbReference type="RuleBase" id="RU363034"/>
    </source>
</evidence>
<dbReference type="InterPro" id="IPR033116">
    <property type="entry name" value="TRYPSIN_SER"/>
</dbReference>
<dbReference type="PROSITE" id="PS00134">
    <property type="entry name" value="TRYPSIN_HIS"/>
    <property type="match status" value="1"/>
</dbReference>
<evidence type="ECO:0000259" key="7">
    <source>
        <dbReference type="PROSITE" id="PS50240"/>
    </source>
</evidence>
<proteinExistence type="predicted"/>
<dbReference type="PROSITE" id="PS50240">
    <property type="entry name" value="TRYPSIN_DOM"/>
    <property type="match status" value="1"/>
</dbReference>
<dbReference type="InterPro" id="IPR001254">
    <property type="entry name" value="Trypsin_dom"/>
</dbReference>
<dbReference type="GeneID" id="103606909"/>
<name>A0ABM0S9Z8_GALVR</name>
<dbReference type="CDD" id="cd00190">
    <property type="entry name" value="Tryp_SPc"/>
    <property type="match status" value="1"/>
</dbReference>
<reference evidence="9" key="1">
    <citation type="submission" date="2025-08" db="UniProtKB">
        <authorList>
            <consortium name="RefSeq"/>
        </authorList>
    </citation>
    <scope>IDENTIFICATION</scope>
</reference>
<dbReference type="PRINTS" id="PR00722">
    <property type="entry name" value="CHYMOTRYPSIN"/>
</dbReference>
<dbReference type="Gene3D" id="2.40.10.10">
    <property type="entry name" value="Trypsin-like serine proteases"/>
    <property type="match status" value="1"/>
</dbReference>
<dbReference type="Proteomes" id="UP000694923">
    <property type="component" value="Unplaced"/>
</dbReference>
<feature type="signal peptide" evidence="6">
    <location>
        <begin position="1"/>
        <end position="16"/>
    </location>
</feature>
<keyword evidence="2 5" id="KW-0378">Hydrolase</keyword>
<keyword evidence="8" id="KW-1185">Reference proteome</keyword>
<keyword evidence="6" id="KW-0732">Signal</keyword>
<dbReference type="PANTHER" id="PTHR24252:SF17">
    <property type="entry name" value="SUPPRESSOR OF TUMORIGENICITY 14 PROTEIN HOMOLOG-RELATED"/>
    <property type="match status" value="1"/>
</dbReference>
<keyword evidence="4" id="KW-1015">Disulfide bond</keyword>
<dbReference type="InterPro" id="IPR009003">
    <property type="entry name" value="Peptidase_S1_PA"/>
</dbReference>
<evidence type="ECO:0000256" key="2">
    <source>
        <dbReference type="ARBA" id="ARBA00022801"/>
    </source>
</evidence>
<dbReference type="SUPFAM" id="SSF50494">
    <property type="entry name" value="Trypsin-like serine proteases"/>
    <property type="match status" value="1"/>
</dbReference>
<dbReference type="SMART" id="SM00020">
    <property type="entry name" value="Tryp_SPc"/>
    <property type="match status" value="1"/>
</dbReference>
<evidence type="ECO:0000256" key="4">
    <source>
        <dbReference type="ARBA" id="ARBA00023157"/>
    </source>
</evidence>
<keyword evidence="1 5" id="KW-0645">Protease</keyword>
<dbReference type="PANTHER" id="PTHR24252">
    <property type="entry name" value="ACROSIN-RELATED"/>
    <property type="match status" value="1"/>
</dbReference>
<evidence type="ECO:0000313" key="8">
    <source>
        <dbReference type="Proteomes" id="UP000694923"/>
    </source>
</evidence>
<dbReference type="RefSeq" id="XP_008589689.1">
    <property type="nucleotide sequence ID" value="XM_008591467.1"/>
</dbReference>
<accession>A0ABM0S9Z8</accession>
<sequence>MLLLAVLLLMWPTEVADLGCGERPVFEGTTRHSRIVGGMEAEVGEFPWQVSIQAGNEHFCGGTVLSKWWVLTAAHCFYSENLSPKDLTVVVGANDLTSSSVEVKEVTSIVSHKDFQRASMDNDIALLLLASPVKLSGLTVPICLPSRPLPTKWHECWVAGWGQTDAAEKNSMTTDLMKVPMVIIDWQECLKVFAGLTKNMLCAGYQNESYDACQGDSGGAFICTPGPGMKWYQVGIVSWGRSCGQKDTPGIYTLLENYKLWIENVTQLEGRPLDTKEMRTPPQHKPKRSWASGLPEPGSLCLLSYILFRAIFY</sequence>
<evidence type="ECO:0000256" key="6">
    <source>
        <dbReference type="SAM" id="SignalP"/>
    </source>
</evidence>